<dbReference type="Proteomes" id="UP000015455">
    <property type="component" value="Unassembled WGS sequence"/>
</dbReference>
<dbReference type="AlphaFoldDB" id="T0ASN8"/>
<name>T0ASN8_9RHOO</name>
<dbReference type="eggNOG" id="ENOG5033FGK">
    <property type="taxonomic scope" value="Bacteria"/>
</dbReference>
<sequence>MKDLPPHQNRRLDRRIPLGCAAFIALRDGSRVDATCVELGVGGMTLNAAYVPGQNEVLTVAVLGPQGEATLDRPPLIARLEVRRCNALGNGQYEIGGHIVQVVD</sequence>
<gene>
    <name evidence="1" type="ORF">M622_13965</name>
</gene>
<dbReference type="EMBL" id="ATJV01000049">
    <property type="protein sequence ID" value="EPZ15859.1"/>
    <property type="molecule type" value="Genomic_DNA"/>
</dbReference>
<keyword evidence="2" id="KW-1185">Reference proteome</keyword>
<reference evidence="1 2" key="1">
    <citation type="submission" date="2013-06" db="EMBL/GenBank/DDBJ databases">
        <title>Draft genome sequence of Thauera terpenica.</title>
        <authorList>
            <person name="Liu B."/>
            <person name="Frostegard A.H."/>
            <person name="Shapleigh J.P."/>
        </authorList>
    </citation>
    <scope>NUCLEOTIDE SEQUENCE [LARGE SCALE GENOMIC DNA]</scope>
    <source>
        <strain evidence="1 2">58Eu</strain>
    </source>
</reference>
<proteinExistence type="predicted"/>
<accession>T0ASN8</accession>
<dbReference type="STRING" id="1348657.M622_13965"/>
<dbReference type="OrthoDB" id="8562941at2"/>
<comment type="caution">
    <text evidence="1">The sequence shown here is derived from an EMBL/GenBank/DDBJ whole genome shotgun (WGS) entry which is preliminary data.</text>
</comment>
<organism evidence="1 2">
    <name type="scientific">Thauera terpenica 58Eu</name>
    <dbReference type="NCBI Taxonomy" id="1348657"/>
    <lineage>
        <taxon>Bacteria</taxon>
        <taxon>Pseudomonadati</taxon>
        <taxon>Pseudomonadota</taxon>
        <taxon>Betaproteobacteria</taxon>
        <taxon>Rhodocyclales</taxon>
        <taxon>Zoogloeaceae</taxon>
        <taxon>Thauera</taxon>
    </lineage>
</organism>
<protein>
    <recommendedName>
        <fullName evidence="3">PilZ domain-containing protein</fullName>
    </recommendedName>
</protein>
<evidence type="ECO:0000313" key="2">
    <source>
        <dbReference type="Proteomes" id="UP000015455"/>
    </source>
</evidence>
<evidence type="ECO:0000313" key="1">
    <source>
        <dbReference type="EMBL" id="EPZ15859.1"/>
    </source>
</evidence>
<evidence type="ECO:0008006" key="3">
    <source>
        <dbReference type="Google" id="ProtNLM"/>
    </source>
</evidence>
<dbReference type="PATRIC" id="fig|1348657.5.peg.1676"/>
<dbReference type="RefSeq" id="WP_021249102.1">
    <property type="nucleotide sequence ID" value="NZ_ATJV01000049.1"/>
</dbReference>